<evidence type="ECO:0000313" key="3">
    <source>
        <dbReference type="Proteomes" id="UP001154114"/>
    </source>
</evidence>
<organism evidence="2 3">
    <name type="scientific">Chrysodeixis includens</name>
    <name type="common">Soybean looper</name>
    <name type="synonym">Pseudoplusia includens</name>
    <dbReference type="NCBI Taxonomy" id="689277"/>
    <lineage>
        <taxon>Eukaryota</taxon>
        <taxon>Metazoa</taxon>
        <taxon>Ecdysozoa</taxon>
        <taxon>Arthropoda</taxon>
        <taxon>Hexapoda</taxon>
        <taxon>Insecta</taxon>
        <taxon>Pterygota</taxon>
        <taxon>Neoptera</taxon>
        <taxon>Endopterygota</taxon>
        <taxon>Lepidoptera</taxon>
        <taxon>Glossata</taxon>
        <taxon>Ditrysia</taxon>
        <taxon>Noctuoidea</taxon>
        <taxon>Noctuidae</taxon>
        <taxon>Plusiinae</taxon>
        <taxon>Chrysodeixis</taxon>
    </lineage>
</organism>
<name>A0A9N8L8B8_CHRIL</name>
<sequence length="338" mass="39034">MDKRKGATDKKTDNKTDRGDTKKTHEKFSKKIADDNIHTCKENKDRGDSERRTNHRPERIKPSIVAKKAVNDDIKYKYASDYIFKDHGRKVYENTDSAPVEVELPERQKKQSTEETTQTKDKTRSTTPSGKTESKDKKLDKNPPQKTASKRKPMIKTIMSKNGSVRIYKAVTFVDQKRSPPTPLEINIPCDSIKKNKVSKFTDTSSLKVKTKPTVSRESTKAAVVRKKDRRRDRRSRHVPSPDLSTGDMRSPPTEVARWAPACIDRHTKPYYEAWVNTTLAAISKCSKKDKLYFEKQRKSILQSFHRAILEDRPQTPELFYANFADEKYTGRIKITQR</sequence>
<evidence type="ECO:0000256" key="1">
    <source>
        <dbReference type="SAM" id="MobiDB-lite"/>
    </source>
</evidence>
<accession>A0A9N8L8B8</accession>
<feature type="compositionally biased region" description="Basic and acidic residues" evidence="1">
    <location>
        <begin position="104"/>
        <end position="124"/>
    </location>
</feature>
<evidence type="ECO:0000313" key="2">
    <source>
        <dbReference type="EMBL" id="CAD0207053.1"/>
    </source>
</evidence>
<keyword evidence="3" id="KW-1185">Reference proteome</keyword>
<feature type="compositionally biased region" description="Basic and acidic residues" evidence="1">
    <location>
        <begin position="1"/>
        <end position="61"/>
    </location>
</feature>
<feature type="region of interest" description="Disordered" evidence="1">
    <location>
        <begin position="210"/>
        <end position="253"/>
    </location>
</feature>
<reference evidence="2" key="1">
    <citation type="submission" date="2021-12" db="EMBL/GenBank/DDBJ databases">
        <authorList>
            <person name="King R."/>
        </authorList>
    </citation>
    <scope>NUCLEOTIDE SEQUENCE</scope>
</reference>
<proteinExistence type="predicted"/>
<dbReference type="AlphaFoldDB" id="A0A9N8L8B8"/>
<feature type="region of interest" description="Disordered" evidence="1">
    <location>
        <begin position="94"/>
        <end position="161"/>
    </location>
</feature>
<gene>
    <name evidence="2" type="ORF">CINC_LOCUS10031</name>
</gene>
<feature type="compositionally biased region" description="Basic residues" evidence="1">
    <location>
        <begin position="224"/>
        <end position="238"/>
    </location>
</feature>
<feature type="region of interest" description="Disordered" evidence="1">
    <location>
        <begin position="1"/>
        <end position="71"/>
    </location>
</feature>
<dbReference type="Proteomes" id="UP001154114">
    <property type="component" value="Chromosome 31"/>
</dbReference>
<feature type="compositionally biased region" description="Basic and acidic residues" evidence="1">
    <location>
        <begin position="132"/>
        <end position="143"/>
    </location>
</feature>
<protein>
    <submittedName>
        <fullName evidence="2">Uncharacterized protein</fullName>
    </submittedName>
</protein>
<dbReference type="EMBL" id="LR824034">
    <property type="protein sequence ID" value="CAD0207053.1"/>
    <property type="molecule type" value="Genomic_DNA"/>
</dbReference>
<dbReference type="OrthoDB" id="6922652at2759"/>